<feature type="region of interest" description="Disordered" evidence="1">
    <location>
        <begin position="113"/>
        <end position="164"/>
    </location>
</feature>
<proteinExistence type="predicted"/>
<evidence type="ECO:0000256" key="1">
    <source>
        <dbReference type="SAM" id="MobiDB-lite"/>
    </source>
</evidence>
<reference evidence="2 3" key="1">
    <citation type="submission" date="2015-04" db="EMBL/GenBank/DDBJ databases">
        <title>Lasius niger genome sequencing.</title>
        <authorList>
            <person name="Konorov E.A."/>
            <person name="Nikitin M.A."/>
            <person name="Kirill M.V."/>
            <person name="Chang P."/>
        </authorList>
    </citation>
    <scope>NUCLEOTIDE SEQUENCE [LARGE SCALE GENOMIC DNA]</scope>
    <source>
        <tissue evidence="2">Whole</tissue>
    </source>
</reference>
<dbReference type="Proteomes" id="UP000036403">
    <property type="component" value="Unassembled WGS sequence"/>
</dbReference>
<comment type="caution">
    <text evidence="2">The sequence shown here is derived from an EMBL/GenBank/DDBJ whole genome shotgun (WGS) entry which is preliminary data.</text>
</comment>
<dbReference type="AlphaFoldDB" id="A0A0J7KF13"/>
<accession>A0A0J7KF13</accession>
<protein>
    <submittedName>
        <fullName evidence="2">Uncharacterized protein</fullName>
    </submittedName>
</protein>
<evidence type="ECO:0000313" key="2">
    <source>
        <dbReference type="EMBL" id="KMQ88842.1"/>
    </source>
</evidence>
<dbReference type="OrthoDB" id="7526779at2759"/>
<name>A0A0J7KF13_LASNI</name>
<gene>
    <name evidence="2" type="ORF">RF55_11604</name>
</gene>
<dbReference type="EMBL" id="LBMM01008477">
    <property type="protein sequence ID" value="KMQ88842.1"/>
    <property type="molecule type" value="Genomic_DNA"/>
</dbReference>
<feature type="compositionally biased region" description="Polar residues" evidence="1">
    <location>
        <begin position="119"/>
        <end position="142"/>
    </location>
</feature>
<evidence type="ECO:0000313" key="3">
    <source>
        <dbReference type="Proteomes" id="UP000036403"/>
    </source>
</evidence>
<sequence length="206" mass="23745">MAQFYQIWPGPNFSMFCAGSFVVGRVRLDNNDLCAESNEYVENEKENELEGIQEEVAVPFKWPHEAILLLIDEYNSRQNDFISGKMSQKKVRALIAAEMEKHGHKHMDNLLNSKPYMSPLTTVSSTGKQTEAQSEHSTSSAESLEEEKPSVHKKPRQMSVEKLLDDLKTDRKMAEEAMEKRHKENVDLRRQLLSSFEKMIDILNKK</sequence>
<organism evidence="2 3">
    <name type="scientific">Lasius niger</name>
    <name type="common">Black garden ant</name>
    <dbReference type="NCBI Taxonomy" id="67767"/>
    <lineage>
        <taxon>Eukaryota</taxon>
        <taxon>Metazoa</taxon>
        <taxon>Ecdysozoa</taxon>
        <taxon>Arthropoda</taxon>
        <taxon>Hexapoda</taxon>
        <taxon>Insecta</taxon>
        <taxon>Pterygota</taxon>
        <taxon>Neoptera</taxon>
        <taxon>Endopterygota</taxon>
        <taxon>Hymenoptera</taxon>
        <taxon>Apocrita</taxon>
        <taxon>Aculeata</taxon>
        <taxon>Formicoidea</taxon>
        <taxon>Formicidae</taxon>
        <taxon>Formicinae</taxon>
        <taxon>Lasius</taxon>
        <taxon>Lasius</taxon>
    </lineage>
</organism>
<dbReference type="PaxDb" id="67767-A0A0J7KF13"/>
<keyword evidence="3" id="KW-1185">Reference proteome</keyword>